<reference evidence="2" key="1">
    <citation type="submission" date="2021-03" db="EMBL/GenBank/DDBJ databases">
        <title>Draft genome sequence of rust myrtle Austropuccinia psidii MF-1, a brazilian biotype.</title>
        <authorList>
            <person name="Quecine M.C."/>
            <person name="Pachon D.M.R."/>
            <person name="Bonatelli M.L."/>
            <person name="Correr F.H."/>
            <person name="Franceschini L.M."/>
            <person name="Leite T.F."/>
            <person name="Margarido G.R.A."/>
            <person name="Almeida C.A."/>
            <person name="Ferrarezi J.A."/>
            <person name="Labate C.A."/>
        </authorList>
    </citation>
    <scope>NUCLEOTIDE SEQUENCE</scope>
    <source>
        <strain evidence="2">MF-1</strain>
    </source>
</reference>
<proteinExistence type="predicted"/>
<evidence type="ECO:0000313" key="2">
    <source>
        <dbReference type="EMBL" id="MBW0478449.1"/>
    </source>
</evidence>
<gene>
    <name evidence="2" type="ORF">O181_018164</name>
</gene>
<organism evidence="2 3">
    <name type="scientific">Austropuccinia psidii MF-1</name>
    <dbReference type="NCBI Taxonomy" id="1389203"/>
    <lineage>
        <taxon>Eukaryota</taxon>
        <taxon>Fungi</taxon>
        <taxon>Dikarya</taxon>
        <taxon>Basidiomycota</taxon>
        <taxon>Pucciniomycotina</taxon>
        <taxon>Pucciniomycetes</taxon>
        <taxon>Pucciniales</taxon>
        <taxon>Sphaerophragmiaceae</taxon>
        <taxon>Austropuccinia</taxon>
    </lineage>
</organism>
<evidence type="ECO:0000313" key="3">
    <source>
        <dbReference type="Proteomes" id="UP000765509"/>
    </source>
</evidence>
<protein>
    <submittedName>
        <fullName evidence="2">Uncharacterized protein</fullName>
    </submittedName>
</protein>
<evidence type="ECO:0000256" key="1">
    <source>
        <dbReference type="SAM" id="MobiDB-lite"/>
    </source>
</evidence>
<dbReference type="Proteomes" id="UP000765509">
    <property type="component" value="Unassembled WGS sequence"/>
</dbReference>
<accession>A0A9Q3GTH7</accession>
<keyword evidence="3" id="KW-1185">Reference proteome</keyword>
<dbReference type="AlphaFoldDB" id="A0A9Q3GTH7"/>
<feature type="region of interest" description="Disordered" evidence="1">
    <location>
        <begin position="1"/>
        <end position="23"/>
    </location>
</feature>
<sequence>MLSAALKNNKHRRKPPPADGGHAMSINAGSINAFLATRFHLTCRGMDRLHGAIRGNPMEAIRSLNKPSIQAIHGYALVP</sequence>
<name>A0A9Q3GTH7_9BASI</name>
<comment type="caution">
    <text evidence="2">The sequence shown here is derived from an EMBL/GenBank/DDBJ whole genome shotgun (WGS) entry which is preliminary data.</text>
</comment>
<dbReference type="EMBL" id="AVOT02005191">
    <property type="protein sequence ID" value="MBW0478449.1"/>
    <property type="molecule type" value="Genomic_DNA"/>
</dbReference>